<reference evidence="1" key="1">
    <citation type="submission" date="2020-04" db="EMBL/GenBank/DDBJ databases">
        <authorList>
            <person name="Broberg M."/>
        </authorList>
    </citation>
    <scope>NUCLEOTIDE SEQUENCE</scope>
</reference>
<name>A0ACA9TCM5_BIOOC</name>
<protein>
    <submittedName>
        <fullName evidence="1">Uncharacterized protein</fullName>
    </submittedName>
</protein>
<comment type="caution">
    <text evidence="1">The sequence shown here is derived from an EMBL/GenBank/DDBJ whole genome shotgun (WGS) entry which is preliminary data.</text>
</comment>
<organism evidence="1 2">
    <name type="scientific">Clonostachys rosea f. rosea IK726</name>
    <dbReference type="NCBI Taxonomy" id="1349383"/>
    <lineage>
        <taxon>Eukaryota</taxon>
        <taxon>Fungi</taxon>
        <taxon>Dikarya</taxon>
        <taxon>Ascomycota</taxon>
        <taxon>Pezizomycotina</taxon>
        <taxon>Sordariomycetes</taxon>
        <taxon>Hypocreomycetidae</taxon>
        <taxon>Hypocreales</taxon>
        <taxon>Bionectriaceae</taxon>
        <taxon>Clonostachys</taxon>
    </lineage>
</organism>
<evidence type="ECO:0000313" key="1">
    <source>
        <dbReference type="EMBL" id="CAG9938633.1"/>
    </source>
</evidence>
<evidence type="ECO:0000313" key="2">
    <source>
        <dbReference type="Proteomes" id="UP000836387"/>
    </source>
</evidence>
<dbReference type="Proteomes" id="UP000836387">
    <property type="component" value="Unassembled WGS sequence"/>
</dbReference>
<proteinExistence type="predicted"/>
<gene>
    <name evidence="1" type="ORF">CRV2_00007060</name>
</gene>
<sequence>MDANPCPEDMAYHLTEDLPGIIVMSDPDSGWQLAQALNSQLGSTPLVNHALPKRASGIGSLVTFHEFGIAEFIVNTCGGNRDSWPYEDVMFRWVLSMAENLLQNG</sequence>
<accession>A0ACA9TCM5</accession>
<dbReference type="EMBL" id="CADEHS020000003">
    <property type="protein sequence ID" value="CAG9938633.1"/>
    <property type="molecule type" value="Genomic_DNA"/>
</dbReference>
<reference evidence="1" key="2">
    <citation type="submission" date="2021-10" db="EMBL/GenBank/DDBJ databases">
        <authorList>
            <person name="Piombo E."/>
        </authorList>
    </citation>
    <scope>NUCLEOTIDE SEQUENCE</scope>
</reference>
<keyword evidence="2" id="KW-1185">Reference proteome</keyword>